<evidence type="ECO:0000313" key="3">
    <source>
        <dbReference type="EMBL" id="CAL5221381.1"/>
    </source>
</evidence>
<accession>A0ABP1FPN6</accession>
<evidence type="ECO:0000313" key="4">
    <source>
        <dbReference type="Proteomes" id="UP001497392"/>
    </source>
</evidence>
<feature type="coiled-coil region" evidence="1">
    <location>
        <begin position="41"/>
        <end position="75"/>
    </location>
</feature>
<feature type="region of interest" description="Disordered" evidence="2">
    <location>
        <begin position="92"/>
        <end position="640"/>
    </location>
</feature>
<comment type="caution">
    <text evidence="3">The sequence shown here is derived from an EMBL/GenBank/DDBJ whole genome shotgun (WGS) entry which is preliminary data.</text>
</comment>
<feature type="compositionally biased region" description="Basic and acidic residues" evidence="2">
    <location>
        <begin position="629"/>
        <end position="640"/>
    </location>
</feature>
<sequence>MELHSSQHLCGMLLRELHRAEVHSSNHGSDAPPCVALHQRIAAFQDTLLSHQKRVARLEKEEAMLLQEFEQSQAAPPEGHRLLCLCPEDQSADPTGTHSSSGALSPAESSSTCPGCLAESLQHAKHTARQQVRPLQVPSDASTPLTQPCMGTDPRDSQQGERLDSTSSSSAASPMVPSSQGSPIARAAQASGHPPADGGDDLTSHIPSTQAQPMKATADTPGLSDGAEGEGMGNRPESIPAGSTEDSAEPALCDERSDQGRTRCEAGGGHSSRTSSGMLQQRADEESDAHERVIHAGEIMSSGSSVQHSLTIRPSSGEGSAKYAKPASWDGAGPLLSGILPPQLGSPSRAHNEQQLQHSCATSAGDVEQRPAGISQSSSHVQLSEQHEHSQSRTGSASCSSAEPSPLTWAARPPLAAPSPLTQDASDGESSPNARQGLQAEGHSELSSQPSLTGKPAASNGGLSSISNDSPGPVQDKAGEDRAAESDDDLSSASDDSPGPIQEQSSEDRATGGLSSISNDSPGPIQEQATEDRATEWQGMSPEEDELSRRMRSFLARLSDNPPSARDCDSLGPGSATSLRAAHGSEGTSDRGDDVGSEQAHEEGQGPPEECLDIQGLDHAQPEQADESVGSRDGSEPGIKSDWDVCLPAASDAACLITLVSTGQPRSWTNAAAEQELPATSRDGLTHRIQPEGADVVPKPSVSPAYSMLPWDKPGMWPAAKDSVQSMKSQANTQSSTAGKYAPVRGDAALSAPIAFMRQPSRLSATAAGSLQQPGLPESMKSHARPFDMRPMHGSRQHAPILEGASAQRRQHDGISSGADLQLPARNPSVTVPGFASVKHCQQGGTTAQPDPLSTAHCRGANTPKKSSLGTYQGLPHLSKEAFVAELLAHVQAPSQQSHTASPAQGSSAERMVEAGQYVISSSMIDSAEQAVAWERPFSRTSEHSKSADAVMQSSRDWLSTHGYSDAAVHVTATLAEAALPASIAGSHGDHVKAPSPVNEPLPAQKLADIPYCSYPSSLCVSARKEQVGPPVSASLYAQTDVGHLWSGTASSRTGSAINLAVPPASNAQNPMNGQDVALNRTMPSIWDLDM</sequence>
<protein>
    <submittedName>
        <fullName evidence="3">G3563 protein</fullName>
    </submittedName>
</protein>
<organism evidence="3 4">
    <name type="scientific">Coccomyxa viridis</name>
    <dbReference type="NCBI Taxonomy" id="1274662"/>
    <lineage>
        <taxon>Eukaryota</taxon>
        <taxon>Viridiplantae</taxon>
        <taxon>Chlorophyta</taxon>
        <taxon>core chlorophytes</taxon>
        <taxon>Trebouxiophyceae</taxon>
        <taxon>Trebouxiophyceae incertae sedis</taxon>
        <taxon>Coccomyxaceae</taxon>
        <taxon>Coccomyxa</taxon>
    </lineage>
</organism>
<feature type="compositionally biased region" description="Basic and acidic residues" evidence="2">
    <location>
        <begin position="253"/>
        <end position="264"/>
    </location>
</feature>
<name>A0ABP1FPN6_9CHLO</name>
<feature type="compositionally biased region" description="Polar residues" evidence="2">
    <location>
        <begin position="392"/>
        <end position="403"/>
    </location>
</feature>
<keyword evidence="4" id="KW-1185">Reference proteome</keyword>
<feature type="compositionally biased region" description="Polar residues" evidence="2">
    <location>
        <begin position="374"/>
        <end position="384"/>
    </location>
</feature>
<keyword evidence="1" id="KW-0175">Coiled coil</keyword>
<feature type="compositionally biased region" description="Low complexity" evidence="2">
    <location>
        <begin position="410"/>
        <end position="421"/>
    </location>
</feature>
<feature type="compositionally biased region" description="Low complexity" evidence="2">
    <location>
        <begin position="99"/>
        <end position="111"/>
    </location>
</feature>
<feature type="compositionally biased region" description="Polar residues" evidence="2">
    <location>
        <begin position="422"/>
        <end position="436"/>
    </location>
</feature>
<evidence type="ECO:0000256" key="1">
    <source>
        <dbReference type="SAM" id="Coils"/>
    </source>
</evidence>
<dbReference type="EMBL" id="CAXHTA020000005">
    <property type="protein sequence ID" value="CAL5221381.1"/>
    <property type="molecule type" value="Genomic_DNA"/>
</dbReference>
<proteinExistence type="predicted"/>
<feature type="compositionally biased region" description="Basic and acidic residues" evidence="2">
    <location>
        <begin position="153"/>
        <end position="164"/>
    </location>
</feature>
<feature type="compositionally biased region" description="Polar residues" evidence="2">
    <location>
        <begin position="461"/>
        <end position="470"/>
    </location>
</feature>
<gene>
    <name evidence="3" type="primary">g3563</name>
    <name evidence="3" type="ORF">VP750_LOCUS3040</name>
</gene>
<feature type="compositionally biased region" description="Polar residues" evidence="2">
    <location>
        <begin position="353"/>
        <end position="362"/>
    </location>
</feature>
<evidence type="ECO:0000256" key="2">
    <source>
        <dbReference type="SAM" id="MobiDB-lite"/>
    </source>
</evidence>
<reference evidence="3 4" key="1">
    <citation type="submission" date="2024-06" db="EMBL/GenBank/DDBJ databases">
        <authorList>
            <person name="Kraege A."/>
            <person name="Thomma B."/>
        </authorList>
    </citation>
    <scope>NUCLEOTIDE SEQUENCE [LARGE SCALE GENOMIC DNA]</scope>
</reference>
<feature type="compositionally biased region" description="Low complexity" evidence="2">
    <location>
        <begin position="165"/>
        <end position="179"/>
    </location>
</feature>
<feature type="compositionally biased region" description="Polar residues" evidence="2">
    <location>
        <begin position="301"/>
        <end position="318"/>
    </location>
</feature>
<feature type="compositionally biased region" description="Basic and acidic residues" evidence="2">
    <location>
        <begin position="588"/>
        <end position="604"/>
    </location>
</feature>
<dbReference type="Proteomes" id="UP001497392">
    <property type="component" value="Unassembled WGS sequence"/>
</dbReference>